<evidence type="ECO:0000256" key="2">
    <source>
        <dbReference type="ARBA" id="ARBA00010961"/>
    </source>
</evidence>
<evidence type="ECO:0000256" key="6">
    <source>
        <dbReference type="RuleBase" id="RU365089"/>
    </source>
</evidence>
<evidence type="ECO:0000313" key="8">
    <source>
        <dbReference type="Proteomes" id="UP001575105"/>
    </source>
</evidence>
<dbReference type="PANTHER" id="PTHR33217:SF7">
    <property type="entry name" value="TRANSPOSASE FOR INSERTION SEQUENCE ELEMENT IS1081"/>
    <property type="match status" value="1"/>
</dbReference>
<dbReference type="EMBL" id="JBGUBD010000015">
    <property type="protein sequence ID" value="MFA9480061.1"/>
    <property type="molecule type" value="Genomic_DNA"/>
</dbReference>
<dbReference type="Proteomes" id="UP001575105">
    <property type="component" value="Unassembled WGS sequence"/>
</dbReference>
<accession>A0ABV4U8Y6</accession>
<proteinExistence type="inferred from homology"/>
<comment type="caution">
    <text evidence="7">The sequence shown here is derived from an EMBL/GenBank/DDBJ whole genome shotgun (WGS) entry which is preliminary data.</text>
</comment>
<comment type="function">
    <text evidence="1 6">Required for the transposition of the insertion element.</text>
</comment>
<organism evidence="7 8">
    <name type="scientific">Natronomicrosphaera hydrolytica</name>
    <dbReference type="NCBI Taxonomy" id="3242702"/>
    <lineage>
        <taxon>Bacteria</taxon>
        <taxon>Pseudomonadati</taxon>
        <taxon>Planctomycetota</taxon>
        <taxon>Phycisphaerae</taxon>
        <taxon>Phycisphaerales</taxon>
        <taxon>Phycisphaeraceae</taxon>
        <taxon>Natronomicrosphaera</taxon>
    </lineage>
</organism>
<comment type="similarity">
    <text evidence="2 6">Belongs to the transposase mutator family.</text>
</comment>
<keyword evidence="8" id="KW-1185">Reference proteome</keyword>
<gene>
    <name evidence="7" type="ORF">ACERK3_17440</name>
</gene>
<name>A0ABV4U8Y6_9BACT</name>
<evidence type="ECO:0000256" key="3">
    <source>
        <dbReference type="ARBA" id="ARBA00022578"/>
    </source>
</evidence>
<evidence type="ECO:0000256" key="1">
    <source>
        <dbReference type="ARBA" id="ARBA00002190"/>
    </source>
</evidence>
<evidence type="ECO:0000256" key="4">
    <source>
        <dbReference type="ARBA" id="ARBA00023125"/>
    </source>
</evidence>
<keyword evidence="6" id="KW-0814">Transposable element</keyword>
<reference evidence="7 8" key="1">
    <citation type="submission" date="2024-08" db="EMBL/GenBank/DDBJ databases">
        <title>Whole-genome sequencing of halo(alkali)philic microorganisms from hypersaline lakes.</title>
        <authorList>
            <person name="Sorokin D.Y."/>
            <person name="Merkel A.Y."/>
            <person name="Messina E."/>
            <person name="Yakimov M."/>
        </authorList>
    </citation>
    <scope>NUCLEOTIDE SEQUENCE [LARGE SCALE GENOMIC DNA]</scope>
    <source>
        <strain evidence="7 8">AB-hyl4</strain>
    </source>
</reference>
<sequence length="242" mass="26887">MTHPRNAQQNSTTLGQLMELLIQAGPDAMADAFTTLLNHAMRIEREQALGATSHQRTDPRRGYANGFKPKAITTRVGELPLQIPQTRGYADEHGRPFYPNALERGVRSERALTLAIAEMYVQGVSTRKVTKVMEELCGLAVTSTQVSRAAAELDAQLEAWRNRPLGDVRYLILDARYEKVRHGGSVMPRALLTAVGVLPDGKRCVLGCSVATSEAEVHWRAFLQSLIDRGMRGVRRRPHSYN</sequence>
<evidence type="ECO:0000256" key="5">
    <source>
        <dbReference type="ARBA" id="ARBA00023172"/>
    </source>
</evidence>
<dbReference type="PANTHER" id="PTHR33217">
    <property type="entry name" value="TRANSPOSASE FOR INSERTION SEQUENCE ELEMENT IS1081"/>
    <property type="match status" value="1"/>
</dbReference>
<keyword evidence="3 6" id="KW-0815">Transposition</keyword>
<dbReference type="InterPro" id="IPR001207">
    <property type="entry name" value="Transposase_mutator"/>
</dbReference>
<protein>
    <recommendedName>
        <fullName evidence="6">Mutator family transposase</fullName>
    </recommendedName>
</protein>
<dbReference type="Pfam" id="PF00872">
    <property type="entry name" value="Transposase_mut"/>
    <property type="match status" value="1"/>
</dbReference>
<keyword evidence="4 6" id="KW-0238">DNA-binding</keyword>
<evidence type="ECO:0000313" key="7">
    <source>
        <dbReference type="EMBL" id="MFA9480061.1"/>
    </source>
</evidence>
<keyword evidence="5 6" id="KW-0233">DNA recombination</keyword>